<evidence type="ECO:0000256" key="4">
    <source>
        <dbReference type="ARBA" id="ARBA00023134"/>
    </source>
</evidence>
<dbReference type="AlphaFoldDB" id="A0AAP0QC89"/>
<keyword evidence="3" id="KW-0547">Nucleotide-binding</keyword>
<evidence type="ECO:0000256" key="1">
    <source>
        <dbReference type="ARBA" id="ARBA00009636"/>
    </source>
</evidence>
<evidence type="ECO:0000256" key="2">
    <source>
        <dbReference type="ARBA" id="ARBA00022701"/>
    </source>
</evidence>
<dbReference type="Proteomes" id="UP001428341">
    <property type="component" value="Unassembled WGS sequence"/>
</dbReference>
<feature type="transmembrane region" description="Helical" evidence="5">
    <location>
        <begin position="12"/>
        <end position="34"/>
    </location>
</feature>
<keyword evidence="8" id="KW-1185">Reference proteome</keyword>
<proteinExistence type="inferred from homology"/>
<dbReference type="GO" id="GO:0005874">
    <property type="term" value="C:microtubule"/>
    <property type="evidence" value="ECO:0007669"/>
    <property type="project" value="UniProtKB-KW"/>
</dbReference>
<sequence length="149" mass="16680">MDVMSDGLPTIVYVLEFNSSLFVTCVAVIVILGWRQRFRSVLLFLVISFSLAYIILKNKIMPTFRSTQLPIIALSLLLFINSAQPSTIAHFVIVVSPLRCLRDKAYHEQLSVAEIINSAFEPSSMMARCDLRLGKYMACCLIYGGDVVP</sequence>
<accession>A0AAP0QC89</accession>
<keyword evidence="5" id="KW-1133">Transmembrane helix</keyword>
<keyword evidence="4" id="KW-0342">GTP-binding</keyword>
<name>A0AAP0QC89_9ROSI</name>
<dbReference type="SUPFAM" id="SSF55307">
    <property type="entry name" value="Tubulin C-terminal domain-like"/>
    <property type="match status" value="1"/>
</dbReference>
<dbReference type="Pfam" id="PF03953">
    <property type="entry name" value="Tubulin_C"/>
    <property type="match status" value="1"/>
</dbReference>
<organism evidence="7 8">
    <name type="scientific">Citrus x changshan-huyou</name>
    <dbReference type="NCBI Taxonomy" id="2935761"/>
    <lineage>
        <taxon>Eukaryota</taxon>
        <taxon>Viridiplantae</taxon>
        <taxon>Streptophyta</taxon>
        <taxon>Embryophyta</taxon>
        <taxon>Tracheophyta</taxon>
        <taxon>Spermatophyta</taxon>
        <taxon>Magnoliopsida</taxon>
        <taxon>eudicotyledons</taxon>
        <taxon>Gunneridae</taxon>
        <taxon>Pentapetalae</taxon>
        <taxon>rosids</taxon>
        <taxon>malvids</taxon>
        <taxon>Sapindales</taxon>
        <taxon>Rutaceae</taxon>
        <taxon>Aurantioideae</taxon>
        <taxon>Citrus</taxon>
    </lineage>
</organism>
<comment type="similarity">
    <text evidence="1">Belongs to the tubulin family.</text>
</comment>
<gene>
    <name evidence="7" type="ORF">WN944_024641</name>
</gene>
<dbReference type="InterPro" id="IPR008280">
    <property type="entry name" value="Tub_FtsZ_C"/>
</dbReference>
<keyword evidence="5" id="KW-0812">Transmembrane</keyword>
<dbReference type="Gene3D" id="3.30.1330.20">
    <property type="entry name" value="Tubulin/FtsZ, C-terminal domain"/>
    <property type="match status" value="1"/>
</dbReference>
<evidence type="ECO:0000313" key="8">
    <source>
        <dbReference type="Proteomes" id="UP001428341"/>
    </source>
</evidence>
<dbReference type="InterPro" id="IPR000217">
    <property type="entry name" value="Tubulin"/>
</dbReference>
<dbReference type="GO" id="GO:0007017">
    <property type="term" value="P:microtubule-based process"/>
    <property type="evidence" value="ECO:0007669"/>
    <property type="project" value="InterPro"/>
</dbReference>
<comment type="caution">
    <text evidence="7">The sequence shown here is derived from an EMBL/GenBank/DDBJ whole genome shotgun (WGS) entry which is preliminary data.</text>
</comment>
<dbReference type="InterPro" id="IPR037103">
    <property type="entry name" value="Tubulin/FtsZ-like_C"/>
</dbReference>
<reference evidence="7 8" key="1">
    <citation type="submission" date="2024-05" db="EMBL/GenBank/DDBJ databases">
        <title>Haplotype-resolved chromosome-level genome assembly of Huyou (Citrus changshanensis).</title>
        <authorList>
            <person name="Miao C."/>
            <person name="Chen W."/>
            <person name="Wu Y."/>
            <person name="Wang L."/>
            <person name="Zhao S."/>
            <person name="Grierson D."/>
            <person name="Xu C."/>
            <person name="Chen K."/>
        </authorList>
    </citation>
    <scope>NUCLEOTIDE SEQUENCE [LARGE SCALE GENOMIC DNA]</scope>
    <source>
        <strain evidence="7">01-14</strain>
        <tissue evidence="7">Leaf</tissue>
    </source>
</reference>
<dbReference type="EMBL" id="JBCGBO010000024">
    <property type="protein sequence ID" value="KAK9181504.1"/>
    <property type="molecule type" value="Genomic_DNA"/>
</dbReference>
<feature type="domain" description="Tubulin/FtsZ 2-layer sandwich" evidence="6">
    <location>
        <begin position="90"/>
        <end position="149"/>
    </location>
</feature>
<evidence type="ECO:0000256" key="3">
    <source>
        <dbReference type="ARBA" id="ARBA00022741"/>
    </source>
</evidence>
<evidence type="ECO:0000259" key="6">
    <source>
        <dbReference type="Pfam" id="PF03953"/>
    </source>
</evidence>
<keyword evidence="2" id="KW-0493">Microtubule</keyword>
<feature type="transmembrane region" description="Helical" evidence="5">
    <location>
        <begin position="68"/>
        <end position="95"/>
    </location>
</feature>
<evidence type="ECO:0000313" key="7">
    <source>
        <dbReference type="EMBL" id="KAK9181504.1"/>
    </source>
</evidence>
<feature type="transmembrane region" description="Helical" evidence="5">
    <location>
        <begin position="41"/>
        <end position="56"/>
    </location>
</feature>
<dbReference type="GO" id="GO:0005525">
    <property type="term" value="F:GTP binding"/>
    <property type="evidence" value="ECO:0007669"/>
    <property type="project" value="UniProtKB-KW"/>
</dbReference>
<keyword evidence="5" id="KW-0472">Membrane</keyword>
<dbReference type="InterPro" id="IPR018316">
    <property type="entry name" value="Tubulin/FtsZ_2-layer-sand-dom"/>
</dbReference>
<protein>
    <recommendedName>
        <fullName evidence="6">Tubulin/FtsZ 2-layer sandwich domain-containing protein</fullName>
    </recommendedName>
</protein>
<dbReference type="PANTHER" id="PTHR11588">
    <property type="entry name" value="TUBULIN"/>
    <property type="match status" value="1"/>
</dbReference>
<evidence type="ECO:0000256" key="5">
    <source>
        <dbReference type="SAM" id="Phobius"/>
    </source>
</evidence>